<keyword evidence="2" id="KW-1185">Reference proteome</keyword>
<protein>
    <submittedName>
        <fullName evidence="1">Uncharacterized protein</fullName>
    </submittedName>
</protein>
<proteinExistence type="predicted"/>
<gene>
    <name evidence="1" type="ORF">BJ508DRAFT_418429</name>
</gene>
<evidence type="ECO:0000313" key="2">
    <source>
        <dbReference type="Proteomes" id="UP000275078"/>
    </source>
</evidence>
<reference evidence="1 2" key="1">
    <citation type="journal article" date="2018" name="Nat. Ecol. Evol.">
        <title>Pezizomycetes genomes reveal the molecular basis of ectomycorrhizal truffle lifestyle.</title>
        <authorList>
            <person name="Murat C."/>
            <person name="Payen T."/>
            <person name="Noel B."/>
            <person name="Kuo A."/>
            <person name="Morin E."/>
            <person name="Chen J."/>
            <person name="Kohler A."/>
            <person name="Krizsan K."/>
            <person name="Balestrini R."/>
            <person name="Da Silva C."/>
            <person name="Montanini B."/>
            <person name="Hainaut M."/>
            <person name="Levati E."/>
            <person name="Barry K.W."/>
            <person name="Belfiori B."/>
            <person name="Cichocki N."/>
            <person name="Clum A."/>
            <person name="Dockter R.B."/>
            <person name="Fauchery L."/>
            <person name="Guy J."/>
            <person name="Iotti M."/>
            <person name="Le Tacon F."/>
            <person name="Lindquist E.A."/>
            <person name="Lipzen A."/>
            <person name="Malagnac F."/>
            <person name="Mello A."/>
            <person name="Molinier V."/>
            <person name="Miyauchi S."/>
            <person name="Poulain J."/>
            <person name="Riccioni C."/>
            <person name="Rubini A."/>
            <person name="Sitrit Y."/>
            <person name="Splivallo R."/>
            <person name="Traeger S."/>
            <person name="Wang M."/>
            <person name="Zifcakova L."/>
            <person name="Wipf D."/>
            <person name="Zambonelli A."/>
            <person name="Paolocci F."/>
            <person name="Nowrousian M."/>
            <person name="Ottonello S."/>
            <person name="Baldrian P."/>
            <person name="Spatafora J.W."/>
            <person name="Henrissat B."/>
            <person name="Nagy L.G."/>
            <person name="Aury J.M."/>
            <person name="Wincker P."/>
            <person name="Grigoriev I.V."/>
            <person name="Bonfante P."/>
            <person name="Martin F.M."/>
        </authorList>
    </citation>
    <scope>NUCLEOTIDE SEQUENCE [LARGE SCALE GENOMIC DNA]</scope>
    <source>
        <strain evidence="1 2">RN42</strain>
    </source>
</reference>
<name>A0A3N4HM02_ASCIM</name>
<dbReference type="Proteomes" id="UP000275078">
    <property type="component" value="Unassembled WGS sequence"/>
</dbReference>
<dbReference type="AlphaFoldDB" id="A0A3N4HM02"/>
<organism evidence="1 2">
    <name type="scientific">Ascobolus immersus RN42</name>
    <dbReference type="NCBI Taxonomy" id="1160509"/>
    <lineage>
        <taxon>Eukaryota</taxon>
        <taxon>Fungi</taxon>
        <taxon>Dikarya</taxon>
        <taxon>Ascomycota</taxon>
        <taxon>Pezizomycotina</taxon>
        <taxon>Pezizomycetes</taxon>
        <taxon>Pezizales</taxon>
        <taxon>Ascobolaceae</taxon>
        <taxon>Ascobolus</taxon>
    </lineage>
</organism>
<dbReference type="EMBL" id="ML119779">
    <property type="protein sequence ID" value="RPA74852.1"/>
    <property type="molecule type" value="Genomic_DNA"/>
</dbReference>
<accession>A0A3N4HM02</accession>
<sequence length="165" mass="18621">MLLVCQDTNHFHFLTECQNTVPVTVARAERVGLRRDATASYQATGLSSRQASATETTLLSLYLHQSVADRALLDMGLSPAYFLGKAATNEENRLYMIDLRILEECMYAVHDDCRLASQIPSQVPRTVEPTSGFPLRMLLNQSLWQNIMAIGIHFGRPFRRQNATY</sequence>
<evidence type="ECO:0000313" key="1">
    <source>
        <dbReference type="EMBL" id="RPA74852.1"/>
    </source>
</evidence>